<keyword evidence="7 14" id="KW-0812">Transmembrane</keyword>
<reference evidence="17" key="2">
    <citation type="submission" date="2020-01" db="EMBL/GenBank/DDBJ databases">
        <authorList>
            <person name="Hornung B."/>
        </authorList>
    </citation>
    <scope>NUCLEOTIDE SEQUENCE</scope>
    <source>
        <strain evidence="17">PacBioINE</strain>
    </source>
</reference>
<dbReference type="FunFam" id="1.10.287.130:FF:000001">
    <property type="entry name" value="Two-component sensor histidine kinase"/>
    <property type="match status" value="1"/>
</dbReference>
<dbReference type="Gene3D" id="6.10.340.10">
    <property type="match status" value="1"/>
</dbReference>
<keyword evidence="9 17" id="KW-0418">Kinase</keyword>
<keyword evidence="4" id="KW-1003">Cell membrane</keyword>
<feature type="domain" description="HAMP" evidence="16">
    <location>
        <begin position="201"/>
        <end position="253"/>
    </location>
</feature>
<dbReference type="Gene3D" id="1.10.287.130">
    <property type="match status" value="1"/>
</dbReference>
<evidence type="ECO:0000313" key="18">
    <source>
        <dbReference type="EMBL" id="CEJ09629.1"/>
    </source>
</evidence>
<evidence type="ECO:0000259" key="15">
    <source>
        <dbReference type="PROSITE" id="PS50109"/>
    </source>
</evidence>
<dbReference type="SUPFAM" id="SSF158472">
    <property type="entry name" value="HAMP domain-like"/>
    <property type="match status" value="1"/>
</dbReference>
<evidence type="ECO:0000256" key="4">
    <source>
        <dbReference type="ARBA" id="ARBA00022475"/>
    </source>
</evidence>
<dbReference type="SMART" id="SM00387">
    <property type="entry name" value="HATPase_c"/>
    <property type="match status" value="1"/>
</dbReference>
<dbReference type="GO" id="GO:0005524">
    <property type="term" value="F:ATP binding"/>
    <property type="evidence" value="ECO:0007669"/>
    <property type="project" value="UniProtKB-KW"/>
</dbReference>
<evidence type="ECO:0000256" key="1">
    <source>
        <dbReference type="ARBA" id="ARBA00000085"/>
    </source>
</evidence>
<dbReference type="AlphaFoldDB" id="A0A8S0WWF7"/>
<organism evidence="17">
    <name type="scientific">Acididesulfobacillus acetoxydans</name>
    <dbReference type="NCBI Taxonomy" id="1561005"/>
    <lineage>
        <taxon>Bacteria</taxon>
        <taxon>Bacillati</taxon>
        <taxon>Bacillota</taxon>
        <taxon>Clostridia</taxon>
        <taxon>Eubacteriales</taxon>
        <taxon>Peptococcaceae</taxon>
        <taxon>Acididesulfobacillus</taxon>
    </lineage>
</organism>
<dbReference type="KEGG" id="aacx:DEACI_0903"/>
<dbReference type="PROSITE" id="PS50109">
    <property type="entry name" value="HIS_KIN"/>
    <property type="match status" value="1"/>
</dbReference>
<keyword evidence="12" id="KW-0902">Two-component regulatory system</keyword>
<dbReference type="EMBL" id="CDGJ01000134">
    <property type="protein sequence ID" value="CEJ09629.1"/>
    <property type="molecule type" value="Genomic_DNA"/>
</dbReference>
<evidence type="ECO:0000256" key="12">
    <source>
        <dbReference type="ARBA" id="ARBA00023012"/>
    </source>
</evidence>
<evidence type="ECO:0000256" key="7">
    <source>
        <dbReference type="ARBA" id="ARBA00022692"/>
    </source>
</evidence>
<keyword evidence="13 14" id="KW-0472">Membrane</keyword>
<keyword evidence="5" id="KW-0597">Phosphoprotein</keyword>
<evidence type="ECO:0000256" key="3">
    <source>
        <dbReference type="ARBA" id="ARBA00012438"/>
    </source>
</evidence>
<evidence type="ECO:0000256" key="2">
    <source>
        <dbReference type="ARBA" id="ARBA00004651"/>
    </source>
</evidence>
<keyword evidence="11 14" id="KW-1133">Transmembrane helix</keyword>
<dbReference type="InterPro" id="IPR050398">
    <property type="entry name" value="HssS/ArlS-like"/>
</dbReference>
<proteinExistence type="predicted"/>
<evidence type="ECO:0000256" key="5">
    <source>
        <dbReference type="ARBA" id="ARBA00022553"/>
    </source>
</evidence>
<dbReference type="InterPro" id="IPR005467">
    <property type="entry name" value="His_kinase_dom"/>
</dbReference>
<evidence type="ECO:0000313" key="17">
    <source>
        <dbReference type="EMBL" id="CAA7600251.1"/>
    </source>
</evidence>
<evidence type="ECO:0000259" key="16">
    <source>
        <dbReference type="PROSITE" id="PS50885"/>
    </source>
</evidence>
<evidence type="ECO:0000256" key="9">
    <source>
        <dbReference type="ARBA" id="ARBA00022777"/>
    </source>
</evidence>
<evidence type="ECO:0000256" key="11">
    <source>
        <dbReference type="ARBA" id="ARBA00022989"/>
    </source>
</evidence>
<dbReference type="Proteomes" id="UP000836597">
    <property type="component" value="Chromosome"/>
</dbReference>
<dbReference type="EC" id="2.7.13.3" evidence="3"/>
<evidence type="ECO:0000256" key="13">
    <source>
        <dbReference type="ARBA" id="ARBA00023136"/>
    </source>
</evidence>
<dbReference type="InterPro" id="IPR004358">
    <property type="entry name" value="Sig_transdc_His_kin-like_C"/>
</dbReference>
<evidence type="ECO:0000256" key="14">
    <source>
        <dbReference type="SAM" id="Phobius"/>
    </source>
</evidence>
<dbReference type="SMART" id="SM00388">
    <property type="entry name" value="HisKA"/>
    <property type="match status" value="1"/>
</dbReference>
<dbReference type="PANTHER" id="PTHR45528">
    <property type="entry name" value="SENSOR HISTIDINE KINASE CPXA"/>
    <property type="match status" value="1"/>
</dbReference>
<feature type="domain" description="Histidine kinase" evidence="15">
    <location>
        <begin position="268"/>
        <end position="487"/>
    </location>
</feature>
<dbReference type="SUPFAM" id="SSF47384">
    <property type="entry name" value="Homodimeric domain of signal transducing histidine kinase"/>
    <property type="match status" value="1"/>
</dbReference>
<dbReference type="Gene3D" id="3.30.565.10">
    <property type="entry name" value="Histidine kinase-like ATPase, C-terminal domain"/>
    <property type="match status" value="1"/>
</dbReference>
<feature type="transmembrane region" description="Helical" evidence="14">
    <location>
        <begin position="172"/>
        <end position="195"/>
    </location>
</feature>
<dbReference type="InterPro" id="IPR003661">
    <property type="entry name" value="HisK_dim/P_dom"/>
</dbReference>
<evidence type="ECO:0000256" key="10">
    <source>
        <dbReference type="ARBA" id="ARBA00022840"/>
    </source>
</evidence>
<dbReference type="GO" id="GO:0005886">
    <property type="term" value="C:plasma membrane"/>
    <property type="evidence" value="ECO:0007669"/>
    <property type="project" value="UniProtKB-SubCell"/>
</dbReference>
<dbReference type="RefSeq" id="WP_240983950.1">
    <property type="nucleotide sequence ID" value="NZ_CDGJ01000134.1"/>
</dbReference>
<evidence type="ECO:0000256" key="6">
    <source>
        <dbReference type="ARBA" id="ARBA00022679"/>
    </source>
</evidence>
<dbReference type="InterPro" id="IPR003660">
    <property type="entry name" value="HAMP_dom"/>
</dbReference>
<name>A0A8S0WWF7_9FIRM</name>
<dbReference type="InterPro" id="IPR003594">
    <property type="entry name" value="HATPase_dom"/>
</dbReference>
<dbReference type="PANTHER" id="PTHR45528:SF1">
    <property type="entry name" value="SENSOR HISTIDINE KINASE CPXA"/>
    <property type="match status" value="1"/>
</dbReference>
<dbReference type="InterPro" id="IPR036097">
    <property type="entry name" value="HisK_dim/P_sf"/>
</dbReference>
<evidence type="ECO:0000256" key="8">
    <source>
        <dbReference type="ARBA" id="ARBA00022741"/>
    </source>
</evidence>
<dbReference type="PROSITE" id="PS50885">
    <property type="entry name" value="HAMP"/>
    <property type="match status" value="1"/>
</dbReference>
<dbReference type="PRINTS" id="PR00344">
    <property type="entry name" value="BCTRLSENSOR"/>
</dbReference>
<keyword evidence="10" id="KW-0067">ATP-binding</keyword>
<protein>
    <recommendedName>
        <fullName evidence="3">histidine kinase</fullName>
        <ecNumber evidence="3">2.7.13.3</ecNumber>
    </recommendedName>
</protein>
<dbReference type="EMBL" id="LR746496">
    <property type="protein sequence ID" value="CAA7600251.1"/>
    <property type="molecule type" value="Genomic_DNA"/>
</dbReference>
<dbReference type="Proteomes" id="UP001071230">
    <property type="component" value="Unassembled WGS sequence"/>
</dbReference>
<keyword evidence="6 17" id="KW-0808">Transferase</keyword>
<dbReference type="CDD" id="cd00082">
    <property type="entry name" value="HisKA"/>
    <property type="match status" value="1"/>
</dbReference>
<dbReference type="Pfam" id="PF00512">
    <property type="entry name" value="HisKA"/>
    <property type="match status" value="1"/>
</dbReference>
<dbReference type="SUPFAM" id="SSF55874">
    <property type="entry name" value="ATPase domain of HSP90 chaperone/DNA topoisomerase II/histidine kinase"/>
    <property type="match status" value="1"/>
</dbReference>
<keyword evidence="19" id="KW-1185">Reference proteome</keyword>
<reference evidence="18" key="1">
    <citation type="submission" date="2014-11" db="EMBL/GenBank/DDBJ databases">
        <authorList>
            <person name="Hornung B.V."/>
        </authorList>
    </citation>
    <scope>NUCLEOTIDE SEQUENCE</scope>
    <source>
        <strain evidence="18">INE</strain>
    </source>
</reference>
<dbReference type="GO" id="GO:0000155">
    <property type="term" value="F:phosphorelay sensor kinase activity"/>
    <property type="evidence" value="ECO:0007669"/>
    <property type="project" value="InterPro"/>
</dbReference>
<comment type="catalytic activity">
    <reaction evidence="1">
        <text>ATP + protein L-histidine = ADP + protein N-phospho-L-histidine.</text>
        <dbReference type="EC" id="2.7.13.3"/>
    </reaction>
</comment>
<dbReference type="InterPro" id="IPR036890">
    <property type="entry name" value="HATPase_C_sf"/>
</dbReference>
<dbReference type="Pfam" id="PF00672">
    <property type="entry name" value="HAMP"/>
    <property type="match status" value="1"/>
</dbReference>
<dbReference type="FunFam" id="3.30.565.10:FF:000006">
    <property type="entry name" value="Sensor histidine kinase WalK"/>
    <property type="match status" value="1"/>
</dbReference>
<dbReference type="CDD" id="cd00075">
    <property type="entry name" value="HATPase"/>
    <property type="match status" value="1"/>
</dbReference>
<dbReference type="PROSITE" id="PS51257">
    <property type="entry name" value="PROKAR_LIPOPROTEIN"/>
    <property type="match status" value="1"/>
</dbReference>
<dbReference type="CDD" id="cd06225">
    <property type="entry name" value="HAMP"/>
    <property type="match status" value="1"/>
</dbReference>
<evidence type="ECO:0000313" key="19">
    <source>
        <dbReference type="Proteomes" id="UP001071230"/>
    </source>
</evidence>
<accession>A0A8S0WWF7</accession>
<gene>
    <name evidence="17" type="ORF">DEACI_0903</name>
    <name evidence="18" type="ORF">DEACI_4114</name>
</gene>
<comment type="subcellular location">
    <subcellularLocation>
        <location evidence="2">Cell membrane</location>
        <topology evidence="2">Multi-pass membrane protein</topology>
    </subcellularLocation>
</comment>
<keyword evidence="8" id="KW-0547">Nucleotide-binding</keyword>
<dbReference type="SMART" id="SM00304">
    <property type="entry name" value="HAMP"/>
    <property type="match status" value="1"/>
</dbReference>
<dbReference type="Pfam" id="PF02518">
    <property type="entry name" value="HATPase_c"/>
    <property type="match status" value="1"/>
</dbReference>
<sequence>MNLKWRLSSANALAVLVPVGFTVLVALACLFLYGQLSGSGGLWSNYQKMAEAHSVVLSSEKSILQAAPEAVEKAAFQQHLQDNLAGIGGEVVIVKNGEPLFSSRSFGKIAIAKLLEAGKAASAAGPAEAASAAGPVEAGGIDYEVRQVNLRFRDGSQGSVLLLTPFDQAVPALGAFLLLLGASFAVSFLAMNLWVSFRFSRSILSPLSHLRQTAAEISRGNLDCRIAEEGDEEIQALCRDLERMRIKLKDSVHTRMQYEDNRKMLISSISHDLQTPVTSIKGYVEGILDGVANTPAKQEKYLQTIHVKAEQIDQMIEDLLLYAKLDLHQVPFNFEKTDAEDYLRDCIEENEAELARRQIEITLQTDLAQRRELLLDRERMKRVLVNVLDNACKYMNKTPGKITFILRETPASTIVEVRDNGAGIPAQDLPRIFDRFFRSDLSGLRKNGSGLGLAIAKQIVEGHGGRIWAVGEEGVGTSIMISLPKGPVSLRPDFVRSKEAGGG</sequence>
<feature type="transmembrane region" description="Helical" evidence="14">
    <location>
        <begin position="12"/>
        <end position="33"/>
    </location>
</feature>